<organism evidence="1">
    <name type="scientific">Bradyrhizobium sp. LLZ17</name>
    <dbReference type="NCBI Taxonomy" id="3239388"/>
    <lineage>
        <taxon>Bacteria</taxon>
        <taxon>Pseudomonadati</taxon>
        <taxon>Pseudomonadota</taxon>
        <taxon>Alphaproteobacteria</taxon>
        <taxon>Hyphomicrobiales</taxon>
        <taxon>Nitrobacteraceae</taxon>
        <taxon>Bradyrhizobium</taxon>
    </lineage>
</organism>
<dbReference type="RefSeq" id="WP_369720870.1">
    <property type="nucleotide sequence ID" value="NZ_CP165734.1"/>
</dbReference>
<proteinExistence type="predicted"/>
<reference evidence="1" key="1">
    <citation type="submission" date="2024-08" db="EMBL/GenBank/DDBJ databases">
        <authorList>
            <person name="Chaddad Z."/>
            <person name="Lamrabet M."/>
            <person name="Bouhnik O."/>
            <person name="Alami S."/>
            <person name="Wipf D."/>
            <person name="Courty P.E."/>
            <person name="Missbah El Idrissi M."/>
        </authorList>
    </citation>
    <scope>NUCLEOTIDE SEQUENCE</scope>
    <source>
        <strain evidence="1">LLZ17</strain>
    </source>
</reference>
<evidence type="ECO:0000313" key="1">
    <source>
        <dbReference type="EMBL" id="XDV56426.1"/>
    </source>
</evidence>
<dbReference type="AlphaFoldDB" id="A0AB39XH02"/>
<dbReference type="EMBL" id="CP165734">
    <property type="protein sequence ID" value="XDV56426.1"/>
    <property type="molecule type" value="Genomic_DNA"/>
</dbReference>
<sequence>MSNFTKYVGGSIVVDSGVAVLGPDDNYLSIDIRGLKFSIGSANDRSLGAITIKSIARDHVMITINVWQGGDLTFKFQVGTISDRVMDLAVHLDVHTNHRVITYTFSQRGA</sequence>
<name>A0AB39XH02_9BRAD</name>
<gene>
    <name evidence="1" type="ORF">AB8Z38_27770</name>
</gene>
<accession>A0AB39XH02</accession>
<protein>
    <submittedName>
        <fullName evidence="1">Uncharacterized protein</fullName>
    </submittedName>
</protein>